<dbReference type="SUPFAM" id="SSF56935">
    <property type="entry name" value="Porins"/>
    <property type="match status" value="1"/>
</dbReference>
<reference evidence="2" key="1">
    <citation type="journal article" date="2014" name="Int. J. Syst. Evol. Microbiol.">
        <title>Complete genome sequence of Corynebacterium casei LMG S-19264T (=DSM 44701T), isolated from a smear-ripened cheese.</title>
        <authorList>
            <consortium name="US DOE Joint Genome Institute (JGI-PGF)"/>
            <person name="Walter F."/>
            <person name="Albersmeier A."/>
            <person name="Kalinowski J."/>
            <person name="Ruckert C."/>
        </authorList>
    </citation>
    <scope>NUCLEOTIDE SEQUENCE</scope>
    <source>
        <strain evidence="2">KCTC 42590</strain>
    </source>
</reference>
<feature type="chain" id="PRO_5036678588" description="Porin" evidence="1">
    <location>
        <begin position="26"/>
        <end position="437"/>
    </location>
</feature>
<reference evidence="2" key="2">
    <citation type="submission" date="2020-09" db="EMBL/GenBank/DDBJ databases">
        <authorList>
            <person name="Sun Q."/>
            <person name="Kim S."/>
        </authorList>
    </citation>
    <scope>NUCLEOTIDE SEQUENCE</scope>
    <source>
        <strain evidence="2">KCTC 42590</strain>
    </source>
</reference>
<sequence length="437" mass="47408">MPHSSYRIIGLALAGAITLTSGSFAQSDDSLKQEVTTLKGRVAELEALVNRLLTAGSEVKVVEKREGSPKAVEFASSDPAPTLVSADKSGQFNIRGRLFMDWSMGDDKQGTFDYSGTKMRAAWFGVDGNVTKDIKYKFEADFGSNATSVKDAYLQFNRGDWSYTVGQSKIPNSLEWNTAISQTTVMERASFKDAFGFGRGMGVKAATNGDNWSFTAGAFQGTNKFSSNTDESLTLAARATWGQKLDAGTYLLGISGRFRDMNDSGSLSYKAKATSNQSGTMASFAGQEKDTTVGAEFAYSGNGFFGTAEYAWLKADDAVAVSRSATFEGGYVELGYILTGEDRPLDLKKGIWGRPKVSSPVDKGGMGLWMLSGRMEHLDLTDNGAFGGEQDSYILSLSWYMNRYLRTILQYGHTSLDDAGGFTNKADIVGVRFNIDW</sequence>
<dbReference type="InterPro" id="IPR023614">
    <property type="entry name" value="Porin_dom_sf"/>
</dbReference>
<feature type="signal peptide" evidence="1">
    <location>
        <begin position="1"/>
        <end position="25"/>
    </location>
</feature>
<dbReference type="AlphaFoldDB" id="A0A919EAV3"/>
<dbReference type="RefSeq" id="WP_191254050.1">
    <property type="nucleotide sequence ID" value="NZ_BNCI01000002.1"/>
</dbReference>
<organism evidence="2 3">
    <name type="scientific">Kordiimonas sediminis</name>
    <dbReference type="NCBI Taxonomy" id="1735581"/>
    <lineage>
        <taxon>Bacteria</taxon>
        <taxon>Pseudomonadati</taxon>
        <taxon>Pseudomonadota</taxon>
        <taxon>Alphaproteobacteria</taxon>
        <taxon>Kordiimonadales</taxon>
        <taxon>Kordiimonadaceae</taxon>
        <taxon>Kordiimonas</taxon>
    </lineage>
</organism>
<dbReference type="InterPro" id="IPR010870">
    <property type="entry name" value="Porin_O/P"/>
</dbReference>
<evidence type="ECO:0008006" key="4">
    <source>
        <dbReference type="Google" id="ProtNLM"/>
    </source>
</evidence>
<name>A0A919EAV3_9PROT</name>
<keyword evidence="3" id="KW-1185">Reference proteome</keyword>
<evidence type="ECO:0000313" key="3">
    <source>
        <dbReference type="Proteomes" id="UP000630923"/>
    </source>
</evidence>
<dbReference type="Gene3D" id="2.40.160.10">
    <property type="entry name" value="Porin"/>
    <property type="match status" value="1"/>
</dbReference>
<evidence type="ECO:0000313" key="2">
    <source>
        <dbReference type="EMBL" id="GHF31219.1"/>
    </source>
</evidence>
<evidence type="ECO:0000256" key="1">
    <source>
        <dbReference type="SAM" id="SignalP"/>
    </source>
</evidence>
<dbReference type="EMBL" id="BNCI01000002">
    <property type="protein sequence ID" value="GHF31219.1"/>
    <property type="molecule type" value="Genomic_DNA"/>
</dbReference>
<keyword evidence="1" id="KW-0732">Signal</keyword>
<dbReference type="Pfam" id="PF07396">
    <property type="entry name" value="Porin_O_P"/>
    <property type="match status" value="1"/>
</dbReference>
<dbReference type="Proteomes" id="UP000630923">
    <property type="component" value="Unassembled WGS sequence"/>
</dbReference>
<proteinExistence type="predicted"/>
<comment type="caution">
    <text evidence="2">The sequence shown here is derived from an EMBL/GenBank/DDBJ whole genome shotgun (WGS) entry which is preliminary data.</text>
</comment>
<accession>A0A919EAV3</accession>
<protein>
    <recommendedName>
        <fullName evidence="4">Porin</fullName>
    </recommendedName>
</protein>
<gene>
    <name evidence="2" type="ORF">GCM10017044_28360</name>
</gene>